<dbReference type="Gene3D" id="1.10.260.40">
    <property type="entry name" value="lambda repressor-like DNA-binding domains"/>
    <property type="match status" value="1"/>
</dbReference>
<proteinExistence type="predicted"/>
<evidence type="ECO:0000259" key="1">
    <source>
        <dbReference type="PROSITE" id="PS50943"/>
    </source>
</evidence>
<evidence type="ECO:0000313" key="3">
    <source>
        <dbReference type="Proteomes" id="UP000604475"/>
    </source>
</evidence>
<evidence type="ECO:0000313" key="2">
    <source>
        <dbReference type="EMBL" id="MBL7626103.1"/>
    </source>
</evidence>
<dbReference type="CDD" id="cd00093">
    <property type="entry name" value="HTH_XRE"/>
    <property type="match status" value="1"/>
</dbReference>
<feature type="domain" description="HTH cro/C1-type" evidence="1">
    <location>
        <begin position="14"/>
        <end position="68"/>
    </location>
</feature>
<name>A0A937R5H1_9ACTN</name>
<dbReference type="InterPro" id="IPR001387">
    <property type="entry name" value="Cro/C1-type_HTH"/>
</dbReference>
<dbReference type="GO" id="GO:0003677">
    <property type="term" value="F:DNA binding"/>
    <property type="evidence" value="ECO:0007669"/>
    <property type="project" value="InterPro"/>
</dbReference>
<dbReference type="RefSeq" id="WP_203002934.1">
    <property type="nucleotide sequence ID" value="NZ_JADWYU010000102.1"/>
</dbReference>
<dbReference type="AlphaFoldDB" id="A0A937R5H1"/>
<keyword evidence="3" id="KW-1185">Reference proteome</keyword>
<dbReference type="InterPro" id="IPR010982">
    <property type="entry name" value="Lambda_DNA-bd_dom_sf"/>
</dbReference>
<dbReference type="PROSITE" id="PS50943">
    <property type="entry name" value="HTH_CROC1"/>
    <property type="match status" value="1"/>
</dbReference>
<organism evidence="2 3">
    <name type="scientific">Frankia nepalensis</name>
    <dbReference type="NCBI Taxonomy" id="1836974"/>
    <lineage>
        <taxon>Bacteria</taxon>
        <taxon>Bacillati</taxon>
        <taxon>Actinomycetota</taxon>
        <taxon>Actinomycetes</taxon>
        <taxon>Frankiales</taxon>
        <taxon>Frankiaceae</taxon>
        <taxon>Frankia</taxon>
    </lineage>
</organism>
<sequence>MLPHDTVQDPGAVVRRARKARGLTQGQLGDLVGCAASTVSRWETGVIRLDLETRRRLADLLAIPLQHLGLDASSPTARSITARVGGIIPGSREDHQVLLRRHLLAAVPAGFLGASAGLPAHSLTDQITISLEQALLIPPGDLRPVPLPVLRRMLADAQSDFAAAAYQRLGERLPKLLALAQTTAATEPPPAGALYADAAALAAHLGIKTGVDHLAWVAADRAVTAARPSGDPVALAEATRMLVILARRAGRRDRALTLAVDAADALSPHLVADPRAGRLHARLLCTAGYTAAGAGDRDAAGVLLGEAAARAEAGTPEATQIALYQVSAALALGDAGHALTHARGVTPAAGLTPERAGRYWVDVALALAQLRQPANAWEALRRAEAAAPEEVRARPVVRDLASDLLAAPGARPAGLRAFATRVGITS</sequence>
<protein>
    <submittedName>
        <fullName evidence="2">Helix-turn-helix transcriptional regulator</fullName>
    </submittedName>
</protein>
<gene>
    <name evidence="2" type="ORF">I7412_02710</name>
</gene>
<dbReference type="SMART" id="SM00530">
    <property type="entry name" value="HTH_XRE"/>
    <property type="match status" value="1"/>
</dbReference>
<dbReference type="Proteomes" id="UP000604475">
    <property type="component" value="Unassembled WGS sequence"/>
</dbReference>
<reference evidence="2" key="1">
    <citation type="submission" date="2020-12" db="EMBL/GenBank/DDBJ databases">
        <title>Genomic characterization of non-nitrogen-fixing Frankia strains.</title>
        <authorList>
            <person name="Carlos-Shanley C."/>
            <person name="Guerra T."/>
            <person name="Hahn D."/>
        </authorList>
    </citation>
    <scope>NUCLEOTIDE SEQUENCE</scope>
    <source>
        <strain evidence="2">CN6</strain>
    </source>
</reference>
<dbReference type="EMBL" id="JAEACQ010000123">
    <property type="protein sequence ID" value="MBL7626103.1"/>
    <property type="molecule type" value="Genomic_DNA"/>
</dbReference>
<accession>A0A937R5H1</accession>
<dbReference type="Pfam" id="PF01381">
    <property type="entry name" value="HTH_3"/>
    <property type="match status" value="1"/>
</dbReference>
<dbReference type="SUPFAM" id="SSF47413">
    <property type="entry name" value="lambda repressor-like DNA-binding domains"/>
    <property type="match status" value="1"/>
</dbReference>
<comment type="caution">
    <text evidence="2">The sequence shown here is derived from an EMBL/GenBank/DDBJ whole genome shotgun (WGS) entry which is preliminary data.</text>
</comment>